<evidence type="ECO:0000313" key="5">
    <source>
        <dbReference type="Proteomes" id="UP000729701"/>
    </source>
</evidence>
<feature type="domain" description="DUF4347" evidence="2">
    <location>
        <begin position="7"/>
        <end position="164"/>
    </location>
</feature>
<feature type="domain" description="DUF4394" evidence="3">
    <location>
        <begin position="174"/>
        <end position="430"/>
    </location>
</feature>
<reference evidence="4" key="1">
    <citation type="submission" date="2021-05" db="EMBL/GenBank/DDBJ databases">
        <authorList>
            <person name="Pietrasiak N."/>
            <person name="Ward R."/>
            <person name="Stajich J.E."/>
            <person name="Kurbessoian T."/>
        </authorList>
    </citation>
    <scope>NUCLEOTIDE SEQUENCE</scope>
    <source>
        <strain evidence="4">GSE-NOS-MK-12-04C</strain>
    </source>
</reference>
<dbReference type="InterPro" id="IPR025507">
    <property type="entry name" value="DUF4394"/>
</dbReference>
<protein>
    <submittedName>
        <fullName evidence="4">DUF4394 domain-containing protein</fullName>
    </submittedName>
</protein>
<evidence type="ECO:0000259" key="3">
    <source>
        <dbReference type="Pfam" id="PF14339"/>
    </source>
</evidence>
<dbReference type="AlphaFoldDB" id="A0A951QP70"/>
<sequence>MNRPSYVFIDRSVEDYQTLLCNVKSGYQVVLLDKDRDGIAQISEVLQSSQEVTEVHLVAHGSPGCLYLGNTRLDFDSLRQYAGYLQQWRFSLAQSANILIYGCRVASKGCVDILKPLHALTGASIAASSQEIGKGKWELDKRIGDVTAALAFTLQVQQSYAGTLSPAFALSNNTLIPFDTASPSNLSSTIPITGLGTDSLLGIDFRPQNGKLYGIAADGAGGVKVYAISIQTGAATQIGTSASFVDANGVAIAINKNASFGLDFNPTVDRLRVVTNDGLNFRINPNNGAAVDGNTTVIGNQPDGNISSGTTTVDATAYTNNAPNATVTTQYTLDANSNALFIQNPPNIGTQTSVLPITLGGSPLDFTAANGFDIPAGVNITTSNTPATGKAFSALTVGGRTGLYAIELSTGAATLVGAIGSGTVPIQGFAVQSEAVANGTPLIGLNRSGQLLRFNSANPGTATTVTIAGLVTNETLVGIDFRPATGQLFGLGVNSTSGSSTLYIIDPQGGAATTVGTVTDATGSPVSLAGSTQFGIDFNPTVDRLRIVTNTGLNFRINPTNGAFVDGDTVTTGTQPDGKINGSTTTVDATAYTNSFGGATVTTQYTLDANSDKLFIQNPPNNGTQTAPLAITLNGSPLNFDAVNGFDIPSGVRTTASNTATSGLGLAALTVAGATNLYSIDLATGAANNLGVIGSATTGLIGLTAAETPNNLTLSTNFAANGRAIVKTGGNSSSFVQFSLTSKENVFANELVAFNVDDDLGTINGIAPGATGYLEAAVTRSRVIFSTIANNPNGFGNGQSSILDFGANARFSTFLIQNGSLDGLRAGQVQSSSVIFSNQTSLRVTDAIASGFTLSFEDSPSNSSAFNDAVVRVSFVNQGTAAISALQSQGQGELLDLRSLTGQVNATFTINREAAFENFVGFYRVLDRDGGIDTNADGKADILPGTAGYTQAAINNRVAGVDLKVGNQQTANIAGQLTGGSIYVPFMIANGTVAEVVSGQKLNDVYLPFLGANADKADHVRLLGSNTFGFEDLSGGGDRDFNDVIVQVKFA</sequence>
<evidence type="ECO:0000313" key="4">
    <source>
        <dbReference type="EMBL" id="MBW4669393.1"/>
    </source>
</evidence>
<evidence type="ECO:0000259" key="2">
    <source>
        <dbReference type="Pfam" id="PF14252"/>
    </source>
</evidence>
<dbReference type="InterPro" id="IPR025193">
    <property type="entry name" value="DUF4114"/>
</dbReference>
<reference evidence="4" key="2">
    <citation type="journal article" date="2022" name="Microbiol. Resour. Announc.">
        <title>Metagenome Sequencing to Explore Phylogenomics of Terrestrial Cyanobacteria.</title>
        <authorList>
            <person name="Ward R.D."/>
            <person name="Stajich J.E."/>
            <person name="Johansen J.R."/>
            <person name="Huntemann M."/>
            <person name="Clum A."/>
            <person name="Foster B."/>
            <person name="Foster B."/>
            <person name="Roux S."/>
            <person name="Palaniappan K."/>
            <person name="Varghese N."/>
            <person name="Mukherjee S."/>
            <person name="Reddy T.B.K."/>
            <person name="Daum C."/>
            <person name="Copeland A."/>
            <person name="Chen I.A."/>
            <person name="Ivanova N.N."/>
            <person name="Kyrpides N.C."/>
            <person name="Shapiro N."/>
            <person name="Eloe-Fadrosh E.A."/>
            <person name="Pietrasiak N."/>
        </authorList>
    </citation>
    <scope>NUCLEOTIDE SEQUENCE</scope>
    <source>
        <strain evidence="4">GSE-NOS-MK-12-04C</strain>
    </source>
</reference>
<comment type="caution">
    <text evidence="4">The sequence shown here is derived from an EMBL/GenBank/DDBJ whole genome shotgun (WGS) entry which is preliminary data.</text>
</comment>
<organism evidence="4 5">
    <name type="scientific">Cyanomargarita calcarea GSE-NOS-MK-12-04C</name>
    <dbReference type="NCBI Taxonomy" id="2839659"/>
    <lineage>
        <taxon>Bacteria</taxon>
        <taxon>Bacillati</taxon>
        <taxon>Cyanobacteriota</taxon>
        <taxon>Cyanophyceae</taxon>
        <taxon>Nostocales</taxon>
        <taxon>Cyanomargaritaceae</taxon>
        <taxon>Cyanomargarita</taxon>
    </lineage>
</organism>
<dbReference type="Pfam" id="PF14252">
    <property type="entry name" value="DUF4347"/>
    <property type="match status" value="1"/>
</dbReference>
<name>A0A951QP70_9CYAN</name>
<dbReference type="EMBL" id="JAHHGZ010000020">
    <property type="protein sequence ID" value="MBW4669393.1"/>
    <property type="molecule type" value="Genomic_DNA"/>
</dbReference>
<gene>
    <name evidence="4" type="ORF">KME60_18725</name>
</gene>
<accession>A0A951QP70</accession>
<dbReference type="Pfam" id="PF14339">
    <property type="entry name" value="DUF4394"/>
    <property type="match status" value="2"/>
</dbReference>
<proteinExistence type="predicted"/>
<feature type="domain" description="DUF4394" evidence="3">
    <location>
        <begin position="450"/>
        <end position="696"/>
    </location>
</feature>
<evidence type="ECO:0000259" key="1">
    <source>
        <dbReference type="Pfam" id="PF13448"/>
    </source>
</evidence>
<dbReference type="Proteomes" id="UP000729701">
    <property type="component" value="Unassembled WGS sequence"/>
</dbReference>
<dbReference type="InterPro" id="IPR025592">
    <property type="entry name" value="DUF4347"/>
</dbReference>
<feature type="domain" description="DUF4114" evidence="1">
    <location>
        <begin position="978"/>
        <end position="1050"/>
    </location>
</feature>
<dbReference type="Pfam" id="PF13448">
    <property type="entry name" value="DUF4114"/>
    <property type="match status" value="1"/>
</dbReference>